<reference evidence="2" key="2">
    <citation type="journal article" date="2015" name="Fish Shellfish Immunol.">
        <title>Early steps in the European eel (Anguilla anguilla)-Vibrio vulnificus interaction in the gills: Role of the RtxA13 toxin.</title>
        <authorList>
            <person name="Callol A."/>
            <person name="Pajuelo D."/>
            <person name="Ebbesson L."/>
            <person name="Teles M."/>
            <person name="MacKenzie S."/>
            <person name="Amaro C."/>
        </authorList>
    </citation>
    <scope>NUCLEOTIDE SEQUENCE</scope>
</reference>
<dbReference type="EMBL" id="GBXM01065265">
    <property type="protein sequence ID" value="JAH43312.1"/>
    <property type="molecule type" value="Transcribed_RNA"/>
</dbReference>
<protein>
    <recommendedName>
        <fullName evidence="3">Secreted protein</fullName>
    </recommendedName>
</protein>
<evidence type="ECO:0000313" key="2">
    <source>
        <dbReference type="EMBL" id="JAH43312.1"/>
    </source>
</evidence>
<evidence type="ECO:0008006" key="3">
    <source>
        <dbReference type="Google" id="ProtNLM"/>
    </source>
</evidence>
<evidence type="ECO:0000256" key="1">
    <source>
        <dbReference type="SAM" id="SignalP"/>
    </source>
</evidence>
<feature type="chain" id="PRO_5002432524" description="Secreted protein" evidence="1">
    <location>
        <begin position="20"/>
        <end position="68"/>
    </location>
</feature>
<name>A0A0E9SPZ9_ANGAN</name>
<dbReference type="AlphaFoldDB" id="A0A0E9SPZ9"/>
<sequence length="68" mass="7742">MPALYASLAYLCMSHRVMALASNATEERYCMITHTQMFHIESNGTCKLNVSRIISYRRGNSGRARYPP</sequence>
<organism evidence="2">
    <name type="scientific">Anguilla anguilla</name>
    <name type="common">European freshwater eel</name>
    <name type="synonym">Muraena anguilla</name>
    <dbReference type="NCBI Taxonomy" id="7936"/>
    <lineage>
        <taxon>Eukaryota</taxon>
        <taxon>Metazoa</taxon>
        <taxon>Chordata</taxon>
        <taxon>Craniata</taxon>
        <taxon>Vertebrata</taxon>
        <taxon>Euteleostomi</taxon>
        <taxon>Actinopterygii</taxon>
        <taxon>Neopterygii</taxon>
        <taxon>Teleostei</taxon>
        <taxon>Anguilliformes</taxon>
        <taxon>Anguillidae</taxon>
        <taxon>Anguilla</taxon>
    </lineage>
</organism>
<keyword evidence="1" id="KW-0732">Signal</keyword>
<reference evidence="2" key="1">
    <citation type="submission" date="2014-11" db="EMBL/GenBank/DDBJ databases">
        <authorList>
            <person name="Amaro Gonzalez C."/>
        </authorList>
    </citation>
    <scope>NUCLEOTIDE SEQUENCE</scope>
</reference>
<feature type="signal peptide" evidence="1">
    <location>
        <begin position="1"/>
        <end position="19"/>
    </location>
</feature>
<proteinExistence type="predicted"/>
<accession>A0A0E9SPZ9</accession>